<sequence length="392" mass="42706">MYILFQCLLGILKTSEETGQLLLCDATGALDVVTCCIHSNPTASLSMATSTECVHNTQTVNIDMDTGIETANIDGGDSDDSGLDRAVLKHSCFDGCCCSSRTYGQAFPCCYAHQCCLGKVVCVRNFYLVTEPRTNKTLIKKCMPFTSALGNSSSYRYLVLDLLKTGMVCDFKKEKCSTVKRSCSSAELMSNENNVGCTDIKYKPSDIANDQKLNSSVCQFAATNALNTCSGGQGQGVLHKHERPGGGFVFCRQLSCSGRPPSHTNDASLTDTVKPAQADCTKQHAKDVVSKPDKIDTEAFEKKHEKGSSDLMEPADKVRIYSGKKSQSKFSGEKCKEFDINKICGLLEASVMVESKGNVISEKFGKMKETKHHFVMDCALFVGSNNFKVKNK</sequence>
<proteinExistence type="predicted"/>
<comment type="caution">
    <text evidence="1">The sequence shown here is derived from an EMBL/GenBank/DDBJ whole genome shotgun (WGS) entry which is preliminary data.</text>
</comment>
<accession>A0A9D4CUR4</accession>
<protein>
    <submittedName>
        <fullName evidence="1">Uncharacterized protein</fullName>
    </submittedName>
</protein>
<gene>
    <name evidence="1" type="ORF">DPMN_056618</name>
</gene>
<reference evidence="1" key="1">
    <citation type="journal article" date="2019" name="bioRxiv">
        <title>The Genome of the Zebra Mussel, Dreissena polymorpha: A Resource for Invasive Species Research.</title>
        <authorList>
            <person name="McCartney M.A."/>
            <person name="Auch B."/>
            <person name="Kono T."/>
            <person name="Mallez S."/>
            <person name="Zhang Y."/>
            <person name="Obille A."/>
            <person name="Becker A."/>
            <person name="Abrahante J.E."/>
            <person name="Garbe J."/>
            <person name="Badalamenti J.P."/>
            <person name="Herman A."/>
            <person name="Mangelson H."/>
            <person name="Liachko I."/>
            <person name="Sullivan S."/>
            <person name="Sone E.D."/>
            <person name="Koren S."/>
            <person name="Silverstein K.A.T."/>
            <person name="Beckman K.B."/>
            <person name="Gohl D.M."/>
        </authorList>
    </citation>
    <scope>NUCLEOTIDE SEQUENCE</scope>
    <source>
        <strain evidence="1">Duluth1</strain>
        <tissue evidence="1">Whole animal</tissue>
    </source>
</reference>
<organism evidence="1 2">
    <name type="scientific">Dreissena polymorpha</name>
    <name type="common">Zebra mussel</name>
    <name type="synonym">Mytilus polymorpha</name>
    <dbReference type="NCBI Taxonomy" id="45954"/>
    <lineage>
        <taxon>Eukaryota</taxon>
        <taxon>Metazoa</taxon>
        <taxon>Spiralia</taxon>
        <taxon>Lophotrochozoa</taxon>
        <taxon>Mollusca</taxon>
        <taxon>Bivalvia</taxon>
        <taxon>Autobranchia</taxon>
        <taxon>Heteroconchia</taxon>
        <taxon>Euheterodonta</taxon>
        <taxon>Imparidentia</taxon>
        <taxon>Neoheterodontei</taxon>
        <taxon>Myida</taxon>
        <taxon>Dreissenoidea</taxon>
        <taxon>Dreissenidae</taxon>
        <taxon>Dreissena</taxon>
    </lineage>
</organism>
<dbReference type="AlphaFoldDB" id="A0A9D4CUR4"/>
<keyword evidence="2" id="KW-1185">Reference proteome</keyword>
<evidence type="ECO:0000313" key="2">
    <source>
        <dbReference type="Proteomes" id="UP000828390"/>
    </source>
</evidence>
<dbReference type="Proteomes" id="UP000828390">
    <property type="component" value="Unassembled WGS sequence"/>
</dbReference>
<dbReference type="EMBL" id="JAIWYP010000012">
    <property type="protein sequence ID" value="KAH3730628.1"/>
    <property type="molecule type" value="Genomic_DNA"/>
</dbReference>
<name>A0A9D4CUR4_DREPO</name>
<reference evidence="1" key="2">
    <citation type="submission" date="2020-11" db="EMBL/GenBank/DDBJ databases">
        <authorList>
            <person name="McCartney M.A."/>
            <person name="Auch B."/>
            <person name="Kono T."/>
            <person name="Mallez S."/>
            <person name="Becker A."/>
            <person name="Gohl D.M."/>
            <person name="Silverstein K.A.T."/>
            <person name="Koren S."/>
            <person name="Bechman K.B."/>
            <person name="Herman A."/>
            <person name="Abrahante J.E."/>
            <person name="Garbe J."/>
        </authorList>
    </citation>
    <scope>NUCLEOTIDE SEQUENCE</scope>
    <source>
        <strain evidence="1">Duluth1</strain>
        <tissue evidence="1">Whole animal</tissue>
    </source>
</reference>
<evidence type="ECO:0000313" key="1">
    <source>
        <dbReference type="EMBL" id="KAH3730628.1"/>
    </source>
</evidence>